<keyword evidence="1" id="KW-0732">Signal</keyword>
<dbReference type="AlphaFoldDB" id="A0A8H4TVC7"/>
<evidence type="ECO:0000256" key="1">
    <source>
        <dbReference type="SAM" id="SignalP"/>
    </source>
</evidence>
<reference evidence="2" key="2">
    <citation type="submission" date="2020-05" db="EMBL/GenBank/DDBJ databases">
        <authorList>
            <person name="Kim H.-S."/>
            <person name="Proctor R.H."/>
            <person name="Brown D.W."/>
        </authorList>
    </citation>
    <scope>NUCLEOTIDE SEQUENCE</scope>
    <source>
        <strain evidence="2">NRRL 20472</strain>
    </source>
</reference>
<evidence type="ECO:0000313" key="3">
    <source>
        <dbReference type="Proteomes" id="UP000622797"/>
    </source>
</evidence>
<accession>A0A8H4TVC7</accession>
<gene>
    <name evidence="2" type="ORF">FSARC_7335</name>
</gene>
<protein>
    <recommendedName>
        <fullName evidence="4">Small secreted protein</fullName>
    </recommendedName>
</protein>
<sequence>MKLSTVVASAVALAVGASASASTVAPEKPIVVGTVNSDKHCSSKSQLKKWTITNGRDRCVMFDQELGVEDYSIKSLRIDAINDPNCRTIMVVTWKAWKLRLVIAMRLIAGGGVPMLSSVLNEPSSQD</sequence>
<dbReference type="EMBL" id="JABEXW010000391">
    <property type="protein sequence ID" value="KAF4964736.1"/>
    <property type="molecule type" value="Genomic_DNA"/>
</dbReference>
<dbReference type="OrthoDB" id="5004027at2759"/>
<evidence type="ECO:0000313" key="2">
    <source>
        <dbReference type="EMBL" id="KAF4964736.1"/>
    </source>
</evidence>
<keyword evidence="3" id="KW-1185">Reference proteome</keyword>
<dbReference type="Proteomes" id="UP000622797">
    <property type="component" value="Unassembled WGS sequence"/>
</dbReference>
<organism evidence="2 3">
    <name type="scientific">Fusarium sarcochroum</name>
    <dbReference type="NCBI Taxonomy" id="1208366"/>
    <lineage>
        <taxon>Eukaryota</taxon>
        <taxon>Fungi</taxon>
        <taxon>Dikarya</taxon>
        <taxon>Ascomycota</taxon>
        <taxon>Pezizomycotina</taxon>
        <taxon>Sordariomycetes</taxon>
        <taxon>Hypocreomycetidae</taxon>
        <taxon>Hypocreales</taxon>
        <taxon>Nectriaceae</taxon>
        <taxon>Fusarium</taxon>
        <taxon>Fusarium lateritium species complex</taxon>
    </lineage>
</organism>
<feature type="signal peptide" evidence="1">
    <location>
        <begin position="1"/>
        <end position="21"/>
    </location>
</feature>
<name>A0A8H4TVC7_9HYPO</name>
<proteinExistence type="predicted"/>
<reference evidence="2" key="1">
    <citation type="journal article" date="2020" name="BMC Genomics">
        <title>Correction to: Identification and distribution of gene clusters required for synthesis of sphingolipid metabolism inhibitors in diverse species of the filamentous fungus Fusarium.</title>
        <authorList>
            <person name="Kim H.S."/>
            <person name="Lohmar J.M."/>
            <person name="Busman M."/>
            <person name="Brown D.W."/>
            <person name="Naumann T.A."/>
            <person name="Divon H.H."/>
            <person name="Lysoe E."/>
            <person name="Uhlig S."/>
            <person name="Proctor R.H."/>
        </authorList>
    </citation>
    <scope>NUCLEOTIDE SEQUENCE</scope>
    <source>
        <strain evidence="2">NRRL 20472</strain>
    </source>
</reference>
<feature type="chain" id="PRO_5034242637" description="Small secreted protein" evidence="1">
    <location>
        <begin position="22"/>
        <end position="127"/>
    </location>
</feature>
<evidence type="ECO:0008006" key="4">
    <source>
        <dbReference type="Google" id="ProtNLM"/>
    </source>
</evidence>
<comment type="caution">
    <text evidence="2">The sequence shown here is derived from an EMBL/GenBank/DDBJ whole genome shotgun (WGS) entry which is preliminary data.</text>
</comment>